<reference evidence="2 3" key="1">
    <citation type="journal article" date="2019" name="Int. J. Syst. Evol. Microbiol.">
        <title>The Global Catalogue of Microorganisms (GCM) 10K type strain sequencing project: providing services to taxonomists for standard genome sequencing and annotation.</title>
        <authorList>
            <consortium name="The Broad Institute Genomics Platform"/>
            <consortium name="The Broad Institute Genome Sequencing Center for Infectious Disease"/>
            <person name="Wu L."/>
            <person name="Ma J."/>
        </authorList>
    </citation>
    <scope>NUCLEOTIDE SEQUENCE [LARGE SCALE GENOMIC DNA]</scope>
    <source>
        <strain evidence="2 3">JCM 16327</strain>
    </source>
</reference>
<evidence type="ECO:0000313" key="3">
    <source>
        <dbReference type="Proteomes" id="UP001500194"/>
    </source>
</evidence>
<dbReference type="AlphaFoldDB" id="A0AAV3T1N7"/>
<organism evidence="2 3">
    <name type="scientific">Salarchaeum japonicum</name>
    <dbReference type="NCBI Taxonomy" id="555573"/>
    <lineage>
        <taxon>Archaea</taxon>
        <taxon>Methanobacteriati</taxon>
        <taxon>Methanobacteriota</taxon>
        <taxon>Stenosarchaea group</taxon>
        <taxon>Halobacteria</taxon>
        <taxon>Halobacteriales</taxon>
        <taxon>Halobacteriaceae</taxon>
    </lineage>
</organism>
<dbReference type="RefSeq" id="WP_227260392.1">
    <property type="nucleotide sequence ID" value="NZ_BAAADU010000002.1"/>
</dbReference>
<dbReference type="Proteomes" id="UP001500194">
    <property type="component" value="Unassembled WGS sequence"/>
</dbReference>
<sequence length="73" mass="8145">MDWQEVDAHTGRRWERADGYAVVSVRETAGGDWAVTYDRLTQAPAGEAYERVSEPTESAALDRAAEYRESGSH</sequence>
<evidence type="ECO:0000313" key="2">
    <source>
        <dbReference type="EMBL" id="GAA0654632.1"/>
    </source>
</evidence>
<name>A0AAV3T1N7_9EURY</name>
<protein>
    <submittedName>
        <fullName evidence="2">Uncharacterized protein</fullName>
    </submittedName>
</protein>
<proteinExistence type="predicted"/>
<feature type="compositionally biased region" description="Basic and acidic residues" evidence="1">
    <location>
        <begin position="63"/>
        <end position="73"/>
    </location>
</feature>
<feature type="region of interest" description="Disordered" evidence="1">
    <location>
        <begin position="48"/>
        <end position="73"/>
    </location>
</feature>
<evidence type="ECO:0000256" key="1">
    <source>
        <dbReference type="SAM" id="MobiDB-lite"/>
    </source>
</evidence>
<dbReference type="InterPro" id="IPR055965">
    <property type="entry name" value="DUF7543"/>
</dbReference>
<keyword evidence="3" id="KW-1185">Reference proteome</keyword>
<dbReference type="Pfam" id="PF24399">
    <property type="entry name" value="DUF7543"/>
    <property type="match status" value="1"/>
</dbReference>
<dbReference type="EMBL" id="BAAADU010000002">
    <property type="protein sequence ID" value="GAA0654632.1"/>
    <property type="molecule type" value="Genomic_DNA"/>
</dbReference>
<comment type="caution">
    <text evidence="2">The sequence shown here is derived from an EMBL/GenBank/DDBJ whole genome shotgun (WGS) entry which is preliminary data.</text>
</comment>
<accession>A0AAV3T1N7</accession>
<gene>
    <name evidence="2" type="ORF">GCM10009019_17830</name>
</gene>
<dbReference type="GeneID" id="68573540"/>